<name>A0ABR3FG69_9AGAR</name>
<dbReference type="PANTHER" id="PTHR31749:SF3">
    <property type="entry name" value="KINETOCHORE-ASSOCIATED PROTEIN NSL1 HOMOLOG"/>
    <property type="match status" value="1"/>
</dbReference>
<dbReference type="Pfam" id="PF08641">
    <property type="entry name" value="Mis14"/>
    <property type="match status" value="1"/>
</dbReference>
<comment type="caution">
    <text evidence="1">The sequence shown here is derived from an EMBL/GenBank/DDBJ whole genome shotgun (WGS) entry which is preliminary data.</text>
</comment>
<dbReference type="Proteomes" id="UP001465976">
    <property type="component" value="Unassembled WGS sequence"/>
</dbReference>
<gene>
    <name evidence="1" type="ORF">V5O48_007639</name>
</gene>
<dbReference type="InterPro" id="IPR013950">
    <property type="entry name" value="Mis14/Nsl1"/>
</dbReference>
<dbReference type="PANTHER" id="PTHR31749">
    <property type="entry name" value="KINETOCHORE-ASSOCIATED PROTEIN NSL1 HOMOLOG"/>
    <property type="match status" value="1"/>
</dbReference>
<proteinExistence type="predicted"/>
<reference evidence="1 2" key="1">
    <citation type="submission" date="2024-02" db="EMBL/GenBank/DDBJ databases">
        <title>A draft genome for the cacao thread blight pathogen Marasmius crinis-equi.</title>
        <authorList>
            <person name="Cohen S.P."/>
            <person name="Baruah I.K."/>
            <person name="Amoako-Attah I."/>
            <person name="Bukari Y."/>
            <person name="Meinhardt L.W."/>
            <person name="Bailey B.A."/>
        </authorList>
    </citation>
    <scope>NUCLEOTIDE SEQUENCE [LARGE SCALE GENOMIC DNA]</scope>
    <source>
        <strain evidence="1 2">GH-76</strain>
    </source>
</reference>
<dbReference type="EMBL" id="JBAHYK010000408">
    <property type="protein sequence ID" value="KAL0574328.1"/>
    <property type="molecule type" value="Genomic_DNA"/>
</dbReference>
<evidence type="ECO:0000313" key="2">
    <source>
        <dbReference type="Proteomes" id="UP001465976"/>
    </source>
</evidence>
<protein>
    <submittedName>
        <fullName evidence="1">Uncharacterized protein</fullName>
    </submittedName>
</protein>
<accession>A0ABR3FG69</accession>
<sequence>MNAMDMQRISIDSMADWERIESNYKSAVLSALRAQIENQGLQGEQEALLAHAQRILEHTLTLAHPNLRVNGHNFEVIKEGQPDVEPFDEALDRRIWSLAAQRQGCHKAIAEKRRETPARLSRVVGELYEHERKMEQGIPAMEDIDEEVGDITMEDEMDEGQTDGFYKASAMAEELTMPSQVERTGRVEEVASEIKGLKP</sequence>
<evidence type="ECO:0000313" key="1">
    <source>
        <dbReference type="EMBL" id="KAL0574328.1"/>
    </source>
</evidence>
<keyword evidence="2" id="KW-1185">Reference proteome</keyword>
<organism evidence="1 2">
    <name type="scientific">Marasmius crinis-equi</name>
    <dbReference type="NCBI Taxonomy" id="585013"/>
    <lineage>
        <taxon>Eukaryota</taxon>
        <taxon>Fungi</taxon>
        <taxon>Dikarya</taxon>
        <taxon>Basidiomycota</taxon>
        <taxon>Agaricomycotina</taxon>
        <taxon>Agaricomycetes</taxon>
        <taxon>Agaricomycetidae</taxon>
        <taxon>Agaricales</taxon>
        <taxon>Marasmiineae</taxon>
        <taxon>Marasmiaceae</taxon>
        <taxon>Marasmius</taxon>
    </lineage>
</organism>